<accession>A0A367JLQ7</accession>
<evidence type="ECO:0000313" key="1">
    <source>
        <dbReference type="EMBL" id="RCH90835.1"/>
    </source>
</evidence>
<sequence length="101" mass="11294">MPLKLISNLVTSFFKRIDTVITPPPKESASSASVSFSPTITIQGIWTKKDDQSDMSTIKSSADSERWIAHQEQLQKIYSQPPIFDPSPSVGIHDYELIETL</sequence>
<proteinExistence type="predicted"/>
<reference evidence="1 2" key="1">
    <citation type="journal article" date="2018" name="G3 (Bethesda)">
        <title>Phylogenetic and Phylogenomic Definition of Rhizopus Species.</title>
        <authorList>
            <person name="Gryganskyi A.P."/>
            <person name="Golan J."/>
            <person name="Dolatabadi S."/>
            <person name="Mondo S."/>
            <person name="Robb S."/>
            <person name="Idnurm A."/>
            <person name="Muszewska A."/>
            <person name="Steczkiewicz K."/>
            <person name="Masonjones S."/>
            <person name="Liao H.L."/>
            <person name="Gajdeczka M.T."/>
            <person name="Anike F."/>
            <person name="Vuek A."/>
            <person name="Anishchenko I.M."/>
            <person name="Voigt K."/>
            <person name="de Hoog G.S."/>
            <person name="Smith M.E."/>
            <person name="Heitman J."/>
            <person name="Vilgalys R."/>
            <person name="Stajich J.E."/>
        </authorList>
    </citation>
    <scope>NUCLEOTIDE SEQUENCE [LARGE SCALE GENOMIC DNA]</scope>
    <source>
        <strain evidence="1 2">CBS 357.93</strain>
    </source>
</reference>
<organism evidence="1 2">
    <name type="scientific">Rhizopus azygosporus</name>
    <name type="common">Rhizopus microsporus var. azygosporus</name>
    <dbReference type="NCBI Taxonomy" id="86630"/>
    <lineage>
        <taxon>Eukaryota</taxon>
        <taxon>Fungi</taxon>
        <taxon>Fungi incertae sedis</taxon>
        <taxon>Mucoromycota</taxon>
        <taxon>Mucoromycotina</taxon>
        <taxon>Mucoromycetes</taxon>
        <taxon>Mucorales</taxon>
        <taxon>Mucorineae</taxon>
        <taxon>Rhizopodaceae</taxon>
        <taxon>Rhizopus</taxon>
    </lineage>
</organism>
<dbReference type="STRING" id="86630.A0A367JLQ7"/>
<name>A0A367JLQ7_RHIAZ</name>
<keyword evidence="2" id="KW-1185">Reference proteome</keyword>
<protein>
    <submittedName>
        <fullName evidence="1">Uncharacterized protein</fullName>
    </submittedName>
</protein>
<comment type="caution">
    <text evidence="1">The sequence shown here is derived from an EMBL/GenBank/DDBJ whole genome shotgun (WGS) entry which is preliminary data.</text>
</comment>
<evidence type="ECO:0000313" key="2">
    <source>
        <dbReference type="Proteomes" id="UP000252139"/>
    </source>
</evidence>
<dbReference type="OrthoDB" id="2286975at2759"/>
<gene>
    <name evidence="1" type="ORF">CU097_001046</name>
</gene>
<dbReference type="AlphaFoldDB" id="A0A367JLQ7"/>
<dbReference type="Proteomes" id="UP000252139">
    <property type="component" value="Unassembled WGS sequence"/>
</dbReference>
<feature type="non-terminal residue" evidence="1">
    <location>
        <position position="101"/>
    </location>
</feature>
<dbReference type="EMBL" id="PJQL01001060">
    <property type="protein sequence ID" value="RCH90835.1"/>
    <property type="molecule type" value="Genomic_DNA"/>
</dbReference>